<dbReference type="SMART" id="SM00919">
    <property type="entry name" value="Malic_M"/>
    <property type="match status" value="1"/>
</dbReference>
<evidence type="ECO:0000256" key="1">
    <source>
        <dbReference type="ARBA" id="ARBA00001936"/>
    </source>
</evidence>
<dbReference type="InterPro" id="IPR012302">
    <property type="entry name" value="Malic_NAD-bd"/>
</dbReference>
<dbReference type="RefSeq" id="WP_338211015.1">
    <property type="nucleotide sequence ID" value="NZ_JAYMFF010000018.1"/>
</dbReference>
<keyword evidence="5" id="KW-0560">Oxidoreductase</keyword>
<evidence type="ECO:0000256" key="5">
    <source>
        <dbReference type="ARBA" id="ARBA00023002"/>
    </source>
</evidence>
<dbReference type="Gene3D" id="3.40.50.720">
    <property type="entry name" value="NAD(P)-binding Rossmann-like Domain"/>
    <property type="match status" value="1"/>
</dbReference>
<dbReference type="SMART" id="SM01274">
    <property type="entry name" value="malic"/>
    <property type="match status" value="1"/>
</dbReference>
<dbReference type="Gene3D" id="3.40.50.10380">
    <property type="entry name" value="Malic enzyme, N-terminal domain"/>
    <property type="match status" value="1"/>
</dbReference>
<evidence type="ECO:0000256" key="2">
    <source>
        <dbReference type="ARBA" id="ARBA00001946"/>
    </source>
</evidence>
<dbReference type="PANTHER" id="PTHR43237:SF4">
    <property type="entry name" value="NADP-DEPENDENT MALIC ENZYME"/>
    <property type="match status" value="1"/>
</dbReference>
<evidence type="ECO:0000256" key="4">
    <source>
        <dbReference type="ARBA" id="ARBA00022723"/>
    </source>
</evidence>
<dbReference type="PANTHER" id="PTHR43237">
    <property type="entry name" value="NADP-DEPENDENT MALIC ENZYME"/>
    <property type="match status" value="1"/>
</dbReference>
<evidence type="ECO:0000256" key="6">
    <source>
        <dbReference type="RuleBase" id="RU003427"/>
    </source>
</evidence>
<dbReference type="InterPro" id="IPR001891">
    <property type="entry name" value="Malic_OxRdtase"/>
</dbReference>
<name>A0ABU6IJF2_9ACTN</name>
<comment type="cofactor">
    <cofactor evidence="2">
        <name>Mg(2+)</name>
        <dbReference type="ChEBI" id="CHEBI:18420"/>
    </cofactor>
</comment>
<comment type="caution">
    <text evidence="9">The sequence shown here is derived from an EMBL/GenBank/DDBJ whole genome shotgun (WGS) entry which is preliminary data.</text>
</comment>
<evidence type="ECO:0000313" key="10">
    <source>
        <dbReference type="Proteomes" id="UP001349994"/>
    </source>
</evidence>
<dbReference type="SUPFAM" id="SSF53223">
    <property type="entry name" value="Aminoacid dehydrogenase-like, N-terminal domain"/>
    <property type="match status" value="1"/>
</dbReference>
<evidence type="ECO:0000259" key="7">
    <source>
        <dbReference type="SMART" id="SM00919"/>
    </source>
</evidence>
<dbReference type="InterPro" id="IPR046346">
    <property type="entry name" value="Aminoacid_DH-like_N_sf"/>
</dbReference>
<proteinExistence type="inferred from homology"/>
<feature type="domain" description="Malic enzyme N-terminal" evidence="8">
    <location>
        <begin position="15"/>
        <end position="148"/>
    </location>
</feature>
<comment type="similarity">
    <text evidence="3 6">Belongs to the malic enzymes family.</text>
</comment>
<dbReference type="InterPro" id="IPR015884">
    <property type="entry name" value="Malic_enzyme_CS"/>
</dbReference>
<dbReference type="PRINTS" id="PR00072">
    <property type="entry name" value="MALOXRDTASE"/>
</dbReference>
<dbReference type="InterPro" id="IPR036291">
    <property type="entry name" value="NAD(P)-bd_dom_sf"/>
</dbReference>
<dbReference type="Pfam" id="PF03949">
    <property type="entry name" value="Malic_M"/>
    <property type="match status" value="1"/>
</dbReference>
<keyword evidence="10" id="KW-1185">Reference proteome</keyword>
<dbReference type="Pfam" id="PF00390">
    <property type="entry name" value="malic"/>
    <property type="match status" value="1"/>
</dbReference>
<evidence type="ECO:0000256" key="3">
    <source>
        <dbReference type="ARBA" id="ARBA00008785"/>
    </source>
</evidence>
<protein>
    <submittedName>
        <fullName evidence="9">NADP-dependent malic enzyme</fullName>
    </submittedName>
</protein>
<organism evidence="9 10">
    <name type="scientific">Adlercreutzia wanghongyangiae</name>
    <dbReference type="NCBI Taxonomy" id="3111451"/>
    <lineage>
        <taxon>Bacteria</taxon>
        <taxon>Bacillati</taxon>
        <taxon>Actinomycetota</taxon>
        <taxon>Coriobacteriia</taxon>
        <taxon>Eggerthellales</taxon>
        <taxon>Eggerthellaceae</taxon>
        <taxon>Adlercreutzia</taxon>
    </lineage>
</organism>
<evidence type="ECO:0000259" key="8">
    <source>
        <dbReference type="SMART" id="SM01274"/>
    </source>
</evidence>
<dbReference type="InterPro" id="IPR051674">
    <property type="entry name" value="Malate_Decarboxylase"/>
</dbReference>
<reference evidence="9 10" key="1">
    <citation type="submission" date="2024-01" db="EMBL/GenBank/DDBJ databases">
        <title>novel species in genus Adlercreutzia.</title>
        <authorList>
            <person name="Liu X."/>
        </authorList>
    </citation>
    <scope>NUCLEOTIDE SEQUENCE [LARGE SCALE GENOMIC DNA]</scope>
    <source>
        <strain evidence="9 10">R7</strain>
    </source>
</reference>
<evidence type="ECO:0000313" key="9">
    <source>
        <dbReference type="EMBL" id="MEC4176598.1"/>
    </source>
</evidence>
<dbReference type="Proteomes" id="UP001349994">
    <property type="component" value="Unassembled WGS sequence"/>
</dbReference>
<dbReference type="SUPFAM" id="SSF51735">
    <property type="entry name" value="NAD(P)-binding Rossmann-fold domains"/>
    <property type="match status" value="1"/>
</dbReference>
<accession>A0ABU6IJF2</accession>
<feature type="domain" description="Malic enzyme NAD-binding" evidence="7">
    <location>
        <begin position="160"/>
        <end position="383"/>
    </location>
</feature>
<sequence>MDIAAEALAKHAEWKGKIAFDPKMDIATRHDLAVAYTPGVAEPCKVIAQNPEAAYDYTLKGNTVAVVSDGSAVLGLGNIGPEAAMPVMEGKAVLFKQFGGVDAFPICLDTQDVDEIVETVIRIAPAFGGINLEDIAAPRCFEIEARLNDALDIPVFHDDQHGTAIVVLSGLINALRLTGKSAADVRVVVNGAGSAGIAIAKLMLAYGFANVTMCDRFGIVSSAYEGLNDAQRAMLAVTNLDDRQGTLADAMTGADIVVGVSAPGVITGEMVASMADDAIVFAMANPTPEIFPDEAKAAGARVVGTGRSDFPNQVNNVIAFPGIFKGALEARAERITEPMKLAAAQALADLVSDEELAEDFIMPDPFDARVADAVAAAVRACAEAERAED</sequence>
<dbReference type="InterPro" id="IPR012301">
    <property type="entry name" value="Malic_N_dom"/>
</dbReference>
<keyword evidence="4 6" id="KW-0479">Metal-binding</keyword>
<gene>
    <name evidence="9" type="ORF">VIN30_09085</name>
</gene>
<comment type="cofactor">
    <cofactor evidence="1">
        <name>Mn(2+)</name>
        <dbReference type="ChEBI" id="CHEBI:29035"/>
    </cofactor>
</comment>
<dbReference type="InterPro" id="IPR045213">
    <property type="entry name" value="Malic_NAD-bd_bact_type"/>
</dbReference>
<dbReference type="PROSITE" id="PS00331">
    <property type="entry name" value="MALIC_ENZYMES"/>
    <property type="match status" value="1"/>
</dbReference>
<dbReference type="InterPro" id="IPR037062">
    <property type="entry name" value="Malic_N_dom_sf"/>
</dbReference>
<dbReference type="CDD" id="cd05311">
    <property type="entry name" value="NAD_bind_2_malic_enz"/>
    <property type="match status" value="1"/>
</dbReference>
<dbReference type="PIRSF" id="PIRSF000106">
    <property type="entry name" value="ME"/>
    <property type="match status" value="1"/>
</dbReference>
<dbReference type="EMBL" id="JAYMFF010000018">
    <property type="protein sequence ID" value="MEC4176598.1"/>
    <property type="molecule type" value="Genomic_DNA"/>
</dbReference>